<evidence type="ECO:0000256" key="6">
    <source>
        <dbReference type="ARBA" id="ARBA00023306"/>
    </source>
</evidence>
<dbReference type="RefSeq" id="WP_381346491.1">
    <property type="nucleotide sequence ID" value="NZ_JBHMCY010000024.1"/>
</dbReference>
<evidence type="ECO:0000256" key="5">
    <source>
        <dbReference type="ARBA" id="ARBA00023210"/>
    </source>
</evidence>
<keyword evidence="4" id="KW-0749">Sporulation</keyword>
<dbReference type="InterPro" id="IPR038658">
    <property type="entry name" value="SsgB_sf"/>
</dbReference>
<dbReference type="Gene3D" id="2.30.31.20">
    <property type="entry name" value="Sporulation-specific cell division protein SsgB"/>
    <property type="match status" value="1"/>
</dbReference>
<evidence type="ECO:0000256" key="2">
    <source>
        <dbReference type="ARBA" id="ARBA00009323"/>
    </source>
</evidence>
<proteinExistence type="inferred from homology"/>
<keyword evidence="3" id="KW-0132">Cell division</keyword>
<comment type="subcellular location">
    <subcellularLocation>
        <location evidence="1">Cell septum</location>
    </subcellularLocation>
</comment>
<organism evidence="7 8">
    <name type="scientific">Streptomyces cinereospinus</name>
    <dbReference type="NCBI Taxonomy" id="285561"/>
    <lineage>
        <taxon>Bacteria</taxon>
        <taxon>Bacillati</taxon>
        <taxon>Actinomycetota</taxon>
        <taxon>Actinomycetes</taxon>
        <taxon>Kitasatosporales</taxon>
        <taxon>Streptomycetaceae</taxon>
        <taxon>Streptomyces</taxon>
    </lineage>
</organism>
<keyword evidence="6" id="KW-0131">Cell cycle</keyword>
<accession>A0ABV5N129</accession>
<comment type="caution">
    <text evidence="7">The sequence shown here is derived from an EMBL/GenBank/DDBJ whole genome shotgun (WGS) entry which is preliminary data.</text>
</comment>
<comment type="similarity">
    <text evidence="2">Belongs to the SsgA family.</text>
</comment>
<protein>
    <submittedName>
        <fullName evidence="7">SsgA family sporulation/cell division regulator</fullName>
    </submittedName>
</protein>
<keyword evidence="5" id="KW-0717">Septation</keyword>
<dbReference type="InterPro" id="IPR006776">
    <property type="entry name" value="SsgB"/>
</dbReference>
<evidence type="ECO:0000313" key="7">
    <source>
        <dbReference type="EMBL" id="MFB9463972.1"/>
    </source>
</evidence>
<evidence type="ECO:0000256" key="1">
    <source>
        <dbReference type="ARBA" id="ARBA00004431"/>
    </source>
</evidence>
<reference evidence="7 8" key="1">
    <citation type="submission" date="2024-09" db="EMBL/GenBank/DDBJ databases">
        <authorList>
            <person name="Sun Q."/>
            <person name="Mori K."/>
        </authorList>
    </citation>
    <scope>NUCLEOTIDE SEQUENCE [LARGE SCALE GENOMIC DNA]</scope>
    <source>
        <strain evidence="7 8">JCM 6917</strain>
    </source>
</reference>
<evidence type="ECO:0000313" key="8">
    <source>
        <dbReference type="Proteomes" id="UP001589709"/>
    </source>
</evidence>
<dbReference type="EMBL" id="JBHMCY010000024">
    <property type="protein sequence ID" value="MFB9463972.1"/>
    <property type="molecule type" value="Genomic_DNA"/>
</dbReference>
<name>A0ABV5N129_9ACTN</name>
<evidence type="ECO:0000256" key="3">
    <source>
        <dbReference type="ARBA" id="ARBA00022618"/>
    </source>
</evidence>
<gene>
    <name evidence="7" type="ORF">ACFF45_14965</name>
</gene>
<dbReference type="Proteomes" id="UP001589709">
    <property type="component" value="Unassembled WGS sequence"/>
</dbReference>
<keyword evidence="8" id="KW-1185">Reference proteome</keyword>
<evidence type="ECO:0000256" key="4">
    <source>
        <dbReference type="ARBA" id="ARBA00022969"/>
    </source>
</evidence>
<sequence length="137" mass="14786">MDITLQQPARARLITVEEREVPVPVTLRYLSTDPLAVHFDFPPESCLEGEALSWTFARALLADGVCAPAGSGDVHIWPCGRARTVLELHSPSGLALLQFDTAALRRFLLRTYAVAAPGEEDLAGAVERGLSSLFDGV</sequence>
<dbReference type="Pfam" id="PF04686">
    <property type="entry name" value="SsgA"/>
    <property type="match status" value="1"/>
</dbReference>